<sequence>MRALAAATFSFAILLRIIIGFHPHSGQDDYQGPTVGIASNPVKYGGDYEAQRHWMEVTLHLPISEWYYHDLQYWGLDYPPLTAYVSWACGWVAHNVGSRFDGNRPPDTCAVADGEECSETPGSSDGLVELKDLVALNSSRWGFEGRAGKMYMRITVLVLDICVYMTAVWTIAKRLVPPTNDEASMPGYFTTSQQQRTWLVLTALCQPAIVLIDHGHFQYNTVSLGLALWSFHYMTLEDSRTTSFYGPVIGSVLFSLALNFKQMELYHAPAVFAYLLGRCFRHGSERRTIGVQTTIKFFSLGVAVMWQGMFFRLSSVYHDSMYLKSCRKVANIWCALSVKPFSIRNRIPQDMLPIAALGLTLLLILPICGMLFRAGERKQSVGDDLKILLWGASGTALAFFLASFQVHEKGILIALAPLSMLALDAPRFVSFFSVVATWSLWPLLVIDQLQSPYFCSIMIYTCIESLMKVQIQSTDNDECIIKFLAPVSVVVMIVLHLLEFLVDPPQSLPDLYPVLWSIAGCGLFSLLYLMILAAVWALLQQQDYHKIRKGGRNTVGVPAALAMSLLLLSMPEPIAPLVVMMSRTKGSKLNAHAFESVPDLELTPSLLSRAAEPLPWEVARAKEKTPVLDLSSARDLSSTLSLAEGAAEEGRSDENPSREFLEPWMDGTLWKSTELALSSLGIDTRQALDRAPQLLRLPTEQVVQAAAFVLDFCNSSTKLIRLDPTLLCYDVLDLEHGLGQYLPNMMFRGNATQAAVSVRTQLALSPTMALAVVKMGIDGGMEERRVSRALGSAGQASGKATQTIVHETGRTYRGFKKTKDGKSSLG</sequence>
<evidence type="ECO:0000256" key="10">
    <source>
        <dbReference type="RuleBase" id="RU363110"/>
    </source>
</evidence>
<name>K0R4Q0_THAOC</name>
<dbReference type="EMBL" id="AGNL01047605">
    <property type="protein sequence ID" value="EJK46679.1"/>
    <property type="molecule type" value="Genomic_DNA"/>
</dbReference>
<dbReference type="InterPro" id="IPR004856">
    <property type="entry name" value="Glyco_trans_ALG6/ALG8"/>
</dbReference>
<keyword evidence="11" id="KW-0732">Signal</keyword>
<evidence type="ECO:0000256" key="7">
    <source>
        <dbReference type="ARBA" id="ARBA00022824"/>
    </source>
</evidence>
<dbReference type="EC" id="2.4.1.-" evidence="10"/>
<dbReference type="GO" id="GO:0005789">
    <property type="term" value="C:endoplasmic reticulum membrane"/>
    <property type="evidence" value="ECO:0007669"/>
    <property type="project" value="UniProtKB-SubCell"/>
</dbReference>
<evidence type="ECO:0000256" key="1">
    <source>
        <dbReference type="ARBA" id="ARBA00004477"/>
    </source>
</evidence>
<dbReference type="Proteomes" id="UP000266841">
    <property type="component" value="Unassembled WGS sequence"/>
</dbReference>
<feature type="transmembrane region" description="Helical" evidence="10">
    <location>
        <begin position="427"/>
        <end position="446"/>
    </location>
</feature>
<feature type="transmembrane region" description="Helical" evidence="10">
    <location>
        <begin position="354"/>
        <end position="375"/>
    </location>
</feature>
<evidence type="ECO:0000256" key="6">
    <source>
        <dbReference type="ARBA" id="ARBA00022692"/>
    </source>
</evidence>
<keyword evidence="7 10" id="KW-0256">Endoplasmic reticulum</keyword>
<keyword evidence="8 10" id="KW-1133">Transmembrane helix</keyword>
<evidence type="ECO:0000256" key="11">
    <source>
        <dbReference type="SAM" id="SignalP"/>
    </source>
</evidence>
<dbReference type="PANTHER" id="PTHR12413:SF1">
    <property type="entry name" value="DOLICHYL PYROPHOSPHATE MAN9GLCNAC2 ALPHA-1,3-GLUCOSYLTRANSFERASE"/>
    <property type="match status" value="1"/>
</dbReference>
<keyword evidence="13" id="KW-1185">Reference proteome</keyword>
<evidence type="ECO:0000256" key="3">
    <source>
        <dbReference type="ARBA" id="ARBA00008715"/>
    </source>
</evidence>
<evidence type="ECO:0000256" key="5">
    <source>
        <dbReference type="ARBA" id="ARBA00022679"/>
    </source>
</evidence>
<keyword evidence="6 10" id="KW-0812">Transmembrane</keyword>
<evidence type="ECO:0000256" key="8">
    <source>
        <dbReference type="ARBA" id="ARBA00022989"/>
    </source>
</evidence>
<dbReference type="Pfam" id="PF03155">
    <property type="entry name" value="Alg6_Alg8"/>
    <property type="match status" value="2"/>
</dbReference>
<evidence type="ECO:0000313" key="13">
    <source>
        <dbReference type="Proteomes" id="UP000266841"/>
    </source>
</evidence>
<evidence type="ECO:0000313" key="12">
    <source>
        <dbReference type="EMBL" id="EJK46679.1"/>
    </source>
</evidence>
<feature type="chain" id="PRO_5003836604" description="Alpha-1,3-glucosyltransferase" evidence="11">
    <location>
        <begin position="27"/>
        <end position="826"/>
    </location>
</feature>
<feature type="transmembrane region" description="Helical" evidence="10">
    <location>
        <begin position="559"/>
        <end position="579"/>
    </location>
</feature>
<reference evidence="12 13" key="1">
    <citation type="journal article" date="2012" name="Genome Biol.">
        <title>Genome and low-iron response of an oceanic diatom adapted to chronic iron limitation.</title>
        <authorList>
            <person name="Lommer M."/>
            <person name="Specht M."/>
            <person name="Roy A.S."/>
            <person name="Kraemer L."/>
            <person name="Andreson R."/>
            <person name="Gutowska M.A."/>
            <person name="Wolf J."/>
            <person name="Bergner S.V."/>
            <person name="Schilhabel M.B."/>
            <person name="Klostermeier U.C."/>
            <person name="Beiko R.G."/>
            <person name="Rosenstiel P."/>
            <person name="Hippler M."/>
            <person name="Laroche J."/>
        </authorList>
    </citation>
    <scope>NUCLEOTIDE SEQUENCE [LARGE SCALE GENOMIC DNA]</scope>
    <source>
        <strain evidence="12 13">CCMP1005</strain>
    </source>
</reference>
<comment type="subcellular location">
    <subcellularLocation>
        <location evidence="1 10">Endoplasmic reticulum membrane</location>
        <topology evidence="1 10">Multi-pass membrane protein</topology>
    </subcellularLocation>
</comment>
<feature type="transmembrane region" description="Helical" evidence="10">
    <location>
        <begin position="387"/>
        <end position="407"/>
    </location>
</feature>
<evidence type="ECO:0000256" key="2">
    <source>
        <dbReference type="ARBA" id="ARBA00004922"/>
    </source>
</evidence>
<evidence type="ECO:0000256" key="9">
    <source>
        <dbReference type="ARBA" id="ARBA00023136"/>
    </source>
</evidence>
<dbReference type="OrthoDB" id="4983at2759"/>
<keyword evidence="5 10" id="KW-0808">Transferase</keyword>
<comment type="similarity">
    <text evidence="3 10">Belongs to the ALG6/ALG8 glucosyltransferase family.</text>
</comment>
<dbReference type="eggNOG" id="KOG2575">
    <property type="taxonomic scope" value="Eukaryota"/>
</dbReference>
<feature type="transmembrane region" description="Helical" evidence="10">
    <location>
        <begin position="483"/>
        <end position="502"/>
    </location>
</feature>
<gene>
    <name evidence="12" type="ORF">THAOC_34646</name>
</gene>
<dbReference type="PANTHER" id="PTHR12413">
    <property type="entry name" value="DOLICHYL GLYCOSYLTRANSFERASE"/>
    <property type="match status" value="1"/>
</dbReference>
<keyword evidence="4 10" id="KW-0328">Glycosyltransferase</keyword>
<comment type="caution">
    <text evidence="12">The sequence shown here is derived from an EMBL/GenBank/DDBJ whole genome shotgun (WGS) entry which is preliminary data.</text>
</comment>
<feature type="transmembrane region" description="Helical" evidence="10">
    <location>
        <begin position="150"/>
        <end position="172"/>
    </location>
</feature>
<organism evidence="12 13">
    <name type="scientific">Thalassiosira oceanica</name>
    <name type="common">Marine diatom</name>
    <dbReference type="NCBI Taxonomy" id="159749"/>
    <lineage>
        <taxon>Eukaryota</taxon>
        <taxon>Sar</taxon>
        <taxon>Stramenopiles</taxon>
        <taxon>Ochrophyta</taxon>
        <taxon>Bacillariophyta</taxon>
        <taxon>Coscinodiscophyceae</taxon>
        <taxon>Thalassiosirophycidae</taxon>
        <taxon>Thalassiosirales</taxon>
        <taxon>Thalassiosiraceae</taxon>
        <taxon>Thalassiosira</taxon>
    </lineage>
</organism>
<feature type="signal peptide" evidence="11">
    <location>
        <begin position="1"/>
        <end position="26"/>
    </location>
</feature>
<feature type="transmembrane region" description="Helical" evidence="10">
    <location>
        <begin position="242"/>
        <end position="260"/>
    </location>
</feature>
<feature type="transmembrane region" description="Helical" evidence="10">
    <location>
        <begin position="514"/>
        <end position="539"/>
    </location>
</feature>
<dbReference type="AlphaFoldDB" id="K0R4Q0"/>
<proteinExistence type="inferred from homology"/>
<dbReference type="GO" id="GO:0042281">
    <property type="term" value="F:dolichyl pyrophosphate Man9GlcNAc2 alpha-1,3-glucosyltransferase activity"/>
    <property type="evidence" value="ECO:0007669"/>
    <property type="project" value="TreeGrafter"/>
</dbReference>
<comment type="pathway">
    <text evidence="2 10">Protein modification; protein glycosylation.</text>
</comment>
<keyword evidence="9 10" id="KW-0472">Membrane</keyword>
<evidence type="ECO:0000256" key="4">
    <source>
        <dbReference type="ARBA" id="ARBA00022676"/>
    </source>
</evidence>
<accession>K0R4Q0</accession>
<feature type="transmembrane region" description="Helical" evidence="10">
    <location>
        <begin position="295"/>
        <end position="313"/>
    </location>
</feature>
<dbReference type="UniPathway" id="UPA00378"/>
<protein>
    <recommendedName>
        <fullName evidence="10">Alpha-1,3-glucosyltransferase</fullName>
        <ecNumber evidence="10">2.4.1.-</ecNumber>
    </recommendedName>
</protein>